<keyword evidence="2" id="KW-1185">Reference proteome</keyword>
<comment type="caution">
    <text evidence="1">The sequence shown here is derived from an EMBL/GenBank/DDBJ whole genome shotgun (WGS) entry which is preliminary data.</text>
</comment>
<evidence type="ECO:0000313" key="1">
    <source>
        <dbReference type="EMBL" id="EKX72125.1"/>
    </source>
</evidence>
<dbReference type="Proteomes" id="UP000031512">
    <property type="component" value="Unassembled WGS sequence"/>
</dbReference>
<evidence type="ECO:0000313" key="2">
    <source>
        <dbReference type="Proteomes" id="UP000031512"/>
    </source>
</evidence>
<gene>
    <name evidence="1" type="ORF">BEWA_045890</name>
</gene>
<dbReference type="STRING" id="1537102.L1LA64"/>
<reference evidence="1 2" key="1">
    <citation type="journal article" date="2012" name="BMC Genomics">
        <title>Comparative genomic analysis and phylogenetic position of Theileria equi.</title>
        <authorList>
            <person name="Kappmeyer L.S."/>
            <person name="Thiagarajan M."/>
            <person name="Herndon D.R."/>
            <person name="Ramsay J.D."/>
            <person name="Caler E."/>
            <person name="Djikeng A."/>
            <person name="Gillespie J.J."/>
            <person name="Lau A.O."/>
            <person name="Roalson E.H."/>
            <person name="Silva J.C."/>
            <person name="Silva M.G."/>
            <person name="Suarez C.E."/>
            <person name="Ueti M.W."/>
            <person name="Nene V.M."/>
            <person name="Mealey R.H."/>
            <person name="Knowles D.P."/>
            <person name="Brayton K.A."/>
        </authorList>
    </citation>
    <scope>NUCLEOTIDE SEQUENCE [LARGE SCALE GENOMIC DNA]</scope>
    <source>
        <strain evidence="1 2">WA</strain>
    </source>
</reference>
<organism evidence="1 2">
    <name type="scientific">Theileria equi strain WA</name>
    <dbReference type="NCBI Taxonomy" id="1537102"/>
    <lineage>
        <taxon>Eukaryota</taxon>
        <taxon>Sar</taxon>
        <taxon>Alveolata</taxon>
        <taxon>Apicomplexa</taxon>
        <taxon>Aconoidasida</taxon>
        <taxon>Piroplasmida</taxon>
        <taxon>Theileriidae</taxon>
        <taxon>Theileria</taxon>
    </lineage>
</organism>
<accession>L1LA64</accession>
<protein>
    <submittedName>
        <fullName evidence="1">Uncharacterized protein</fullName>
    </submittedName>
</protein>
<dbReference type="KEGG" id="beq:BEWA_045890"/>
<sequence>MEIETPDCISLGKLCVFTEILTAGAKAAVLALEGIKAEALKFVKLIGIRKSELIANLLEPHGIAGYVYGVIAPLSVNAKIAFPMLTIPYESIDCIKNPQNVTARERYDTVTSRAFWDFFKANDEDLTIISDFGTWNTYKRHLENLPESYRLNTHRIKKLVLVSDFQDVIGSWKNGTLGDLEIDSPGNSQVVHIITIPEIGMIMYKKGGDTYVLSEGTQIEDGPESVRISVGSNVLFKEYFQKPKSTSSAFKSGRFTRDYEKPIQAKNLLKNHKDYVLYFKKRRDRMSRYPQGYIKRVPIRTQFWGNFTGRNRNYTLP</sequence>
<dbReference type="AlphaFoldDB" id="L1LA64"/>
<dbReference type="OrthoDB" id="364658at2759"/>
<dbReference type="RefSeq" id="XP_004831577.1">
    <property type="nucleotide sequence ID" value="XM_004831520.1"/>
</dbReference>
<dbReference type="eggNOG" id="ENOG502SZ97">
    <property type="taxonomic scope" value="Eukaryota"/>
</dbReference>
<proteinExistence type="predicted"/>
<dbReference type="VEuPathDB" id="PiroplasmaDB:BEWA_045890"/>
<dbReference type="EMBL" id="ACOU01000007">
    <property type="protein sequence ID" value="EKX72125.1"/>
    <property type="molecule type" value="Genomic_DNA"/>
</dbReference>
<name>L1LA64_THEEQ</name>
<dbReference type="GeneID" id="15804137"/>